<dbReference type="InterPro" id="IPR052767">
    <property type="entry name" value="Bact_com_dev_regulator"/>
</dbReference>
<dbReference type="AlphaFoldDB" id="A0A5R9F1G8"/>
<dbReference type="OrthoDB" id="2167788at2"/>
<feature type="coiled-coil region" evidence="1">
    <location>
        <begin position="30"/>
        <end position="60"/>
    </location>
</feature>
<dbReference type="Proteomes" id="UP000308230">
    <property type="component" value="Unassembled WGS sequence"/>
</dbReference>
<keyword evidence="1" id="KW-0175">Coiled coil</keyword>
<evidence type="ECO:0000313" key="3">
    <source>
        <dbReference type="Proteomes" id="UP000308230"/>
    </source>
</evidence>
<name>A0A5R9F1G8_9BACL</name>
<gene>
    <name evidence="2" type="ORF">FCL54_09660</name>
</gene>
<protein>
    <recommendedName>
        <fullName evidence="4">Master regulator for biofilm formation</fullName>
    </recommendedName>
</protein>
<sequence>MITRQEVISRAKDLATMMADTEEVDFFKRAEEQINKNEKVQELISQIKKLQKEAVNLQHFQKHEALKQTETKLDELMEQLDQIPIVQEFKRSQREVNDLLQLIANTISNKVTDEIIESTGGDLLQGTTGSHQRKACE</sequence>
<dbReference type="Gene3D" id="1.20.1500.10">
    <property type="entry name" value="YheA/YmcA-like"/>
    <property type="match status" value="1"/>
</dbReference>
<evidence type="ECO:0000256" key="1">
    <source>
        <dbReference type="SAM" id="Coils"/>
    </source>
</evidence>
<organism evidence="2 3">
    <name type="scientific">Exobacillus caeni</name>
    <dbReference type="NCBI Taxonomy" id="2574798"/>
    <lineage>
        <taxon>Bacteria</taxon>
        <taxon>Bacillati</taxon>
        <taxon>Bacillota</taxon>
        <taxon>Bacilli</taxon>
        <taxon>Bacillales</taxon>
        <taxon>Guptibacillaceae</taxon>
        <taxon>Exobacillus</taxon>
    </lineage>
</organism>
<evidence type="ECO:0000313" key="2">
    <source>
        <dbReference type="EMBL" id="TLS37407.1"/>
    </source>
</evidence>
<keyword evidence="3" id="KW-1185">Reference proteome</keyword>
<proteinExistence type="predicted"/>
<evidence type="ECO:0008006" key="4">
    <source>
        <dbReference type="Google" id="ProtNLM"/>
    </source>
</evidence>
<dbReference type="Pfam" id="PF06133">
    <property type="entry name" value="Com_YlbF"/>
    <property type="match status" value="1"/>
</dbReference>
<dbReference type="InterPro" id="IPR023378">
    <property type="entry name" value="YheA/YmcA-like_dom_sf"/>
</dbReference>
<dbReference type="PIRSF" id="PIRSF021287">
    <property type="entry name" value="Biofilm_formation_YmcA"/>
    <property type="match status" value="1"/>
</dbReference>
<dbReference type="RefSeq" id="WP_138125807.1">
    <property type="nucleotide sequence ID" value="NZ_SWLG01000006.1"/>
</dbReference>
<dbReference type="InterPro" id="IPR016783">
    <property type="entry name" value="Biofilm_formation_YmcA"/>
</dbReference>
<dbReference type="EMBL" id="SWLG01000006">
    <property type="protein sequence ID" value="TLS37407.1"/>
    <property type="molecule type" value="Genomic_DNA"/>
</dbReference>
<comment type="caution">
    <text evidence="2">The sequence shown here is derived from an EMBL/GenBank/DDBJ whole genome shotgun (WGS) entry which is preliminary data.</text>
</comment>
<dbReference type="InterPro" id="IPR010368">
    <property type="entry name" value="Com_YlbF"/>
</dbReference>
<dbReference type="SUPFAM" id="SSF158622">
    <property type="entry name" value="YheA/YmcA-like"/>
    <property type="match status" value="1"/>
</dbReference>
<dbReference type="PANTHER" id="PTHR38448:SF1">
    <property type="entry name" value="YLBF FAMILY REGULATOR"/>
    <property type="match status" value="1"/>
</dbReference>
<dbReference type="PANTHER" id="PTHR38448">
    <property type="entry name" value="REGULATORY PROTEIN YLBF-RELATED"/>
    <property type="match status" value="1"/>
</dbReference>
<reference evidence="2 3" key="1">
    <citation type="submission" date="2019-04" db="EMBL/GenBank/DDBJ databases">
        <title>Bacillus caeni sp. nov., a bacterium isolated from mangrove sediment.</title>
        <authorList>
            <person name="Huang H."/>
            <person name="Mo K."/>
            <person name="Hu Y."/>
        </authorList>
    </citation>
    <scope>NUCLEOTIDE SEQUENCE [LARGE SCALE GENOMIC DNA]</scope>
    <source>
        <strain evidence="2 3">HB172195</strain>
    </source>
</reference>
<accession>A0A5R9F1G8</accession>